<accession>V5H616</accession>
<feature type="non-terminal residue" evidence="1">
    <location>
        <position position="1"/>
    </location>
</feature>
<proteinExistence type="evidence at transcript level"/>
<feature type="non-terminal residue" evidence="1">
    <location>
        <position position="111"/>
    </location>
</feature>
<reference evidence="1" key="1">
    <citation type="journal article" date="2015" name="Sci. Rep.">
        <title>Tissue- and time-dependent transcription in Ixodes ricinus salivary glands and midguts when blood feeding on the vertebrate host.</title>
        <authorList>
            <person name="Kotsyfakis M."/>
            <person name="Schwarz A."/>
            <person name="Erhart J."/>
            <person name="Ribeiro J.M."/>
        </authorList>
    </citation>
    <scope>NUCLEOTIDE SEQUENCE</scope>
    <source>
        <tissue evidence="1">Salivary gland and midgut</tissue>
    </source>
</reference>
<name>V5H616_IXORI</name>
<dbReference type="EMBL" id="GANP01006013">
    <property type="protein sequence ID" value="JAB78455.1"/>
    <property type="molecule type" value="mRNA"/>
</dbReference>
<protein>
    <submittedName>
        <fullName evidence="1">Uncharacterized protein</fullName>
    </submittedName>
</protein>
<organism evidence="1">
    <name type="scientific">Ixodes ricinus</name>
    <name type="common">Common tick</name>
    <name type="synonym">Acarus ricinus</name>
    <dbReference type="NCBI Taxonomy" id="34613"/>
    <lineage>
        <taxon>Eukaryota</taxon>
        <taxon>Metazoa</taxon>
        <taxon>Ecdysozoa</taxon>
        <taxon>Arthropoda</taxon>
        <taxon>Chelicerata</taxon>
        <taxon>Arachnida</taxon>
        <taxon>Acari</taxon>
        <taxon>Parasitiformes</taxon>
        <taxon>Ixodida</taxon>
        <taxon>Ixodoidea</taxon>
        <taxon>Ixodidae</taxon>
        <taxon>Ixodinae</taxon>
        <taxon>Ixodes</taxon>
    </lineage>
</organism>
<dbReference type="AlphaFoldDB" id="V5H616"/>
<sequence>KLHKVISKLPEHHLVNGTKLEILQGAIFLRQGYLTGLQFLEQDKPYKTFCRDKDTVTVFSVRNKDSLRFHIPWKLCSGHNGTLILKAGLVRFEGELVTRKTNRGTEYRIKN</sequence>
<evidence type="ECO:0000313" key="1">
    <source>
        <dbReference type="EMBL" id="JAB78455.1"/>
    </source>
</evidence>